<dbReference type="OrthoDB" id="7062076at2"/>
<comment type="caution">
    <text evidence="2">The sequence shown here is derived from an EMBL/GenBank/DDBJ whole genome shotgun (WGS) entry which is preliminary data.</text>
</comment>
<name>A0A495RIA2_9GAMM</name>
<keyword evidence="3" id="KW-1185">Reference proteome</keyword>
<dbReference type="InterPro" id="IPR054252">
    <property type="entry name" value="Pam3_gp18"/>
</dbReference>
<dbReference type="Pfam" id="PF22479">
    <property type="entry name" value="Pam3_gp18"/>
    <property type="match status" value="1"/>
</dbReference>
<evidence type="ECO:0000313" key="2">
    <source>
        <dbReference type="EMBL" id="RKS86916.1"/>
    </source>
</evidence>
<organism evidence="2 3">
    <name type="scientific">Orbus hercynius</name>
    <dbReference type="NCBI Taxonomy" id="593135"/>
    <lineage>
        <taxon>Bacteria</taxon>
        <taxon>Pseudomonadati</taxon>
        <taxon>Pseudomonadota</taxon>
        <taxon>Gammaproteobacteria</taxon>
        <taxon>Orbales</taxon>
        <taxon>Orbaceae</taxon>
        <taxon>Orbus</taxon>
    </lineage>
</organism>
<protein>
    <recommendedName>
        <fullName evidence="1">Cyanophage baseplate Pam3 plug gp18 domain-containing protein</fullName>
    </recommendedName>
</protein>
<gene>
    <name evidence="2" type="ORF">DES39_0122</name>
</gene>
<sequence>MHKISITSASVQEQSFALYDMNLRLTLYYNKWLKGYQFDLFDLNNNVFITKMKGLTVGSPALIEFDLPFVLTLGDKSGYGLNAVSQTDFANRMALFIMTKEEYHETIRTSYTA</sequence>
<feature type="domain" description="Cyanophage baseplate Pam3 plug gp18" evidence="1">
    <location>
        <begin position="1"/>
        <end position="99"/>
    </location>
</feature>
<dbReference type="AlphaFoldDB" id="A0A495RIA2"/>
<dbReference type="Proteomes" id="UP000278542">
    <property type="component" value="Unassembled WGS sequence"/>
</dbReference>
<proteinExistence type="predicted"/>
<dbReference type="RefSeq" id="WP_121143841.1">
    <property type="nucleotide sequence ID" value="NZ_RBWY01000001.1"/>
</dbReference>
<evidence type="ECO:0000313" key="3">
    <source>
        <dbReference type="Proteomes" id="UP000278542"/>
    </source>
</evidence>
<reference evidence="2 3" key="1">
    <citation type="submission" date="2018-10" db="EMBL/GenBank/DDBJ databases">
        <title>Genomic Encyclopedia of Type Strains, Phase IV (KMG-IV): sequencing the most valuable type-strain genomes for metagenomic binning, comparative biology and taxonomic classification.</title>
        <authorList>
            <person name="Goeker M."/>
        </authorList>
    </citation>
    <scope>NUCLEOTIDE SEQUENCE [LARGE SCALE GENOMIC DNA]</scope>
    <source>
        <strain evidence="2 3">DSM 22228</strain>
    </source>
</reference>
<accession>A0A495RIA2</accession>
<evidence type="ECO:0000259" key="1">
    <source>
        <dbReference type="Pfam" id="PF22479"/>
    </source>
</evidence>
<dbReference type="EMBL" id="RBWY01000001">
    <property type="protein sequence ID" value="RKS86916.1"/>
    <property type="molecule type" value="Genomic_DNA"/>
</dbReference>